<proteinExistence type="inferred from homology"/>
<comment type="similarity">
    <text evidence="4 12">Belongs to the serine/threonine dehydratase family.</text>
</comment>
<dbReference type="AlphaFoldDB" id="R4X9D7"/>
<dbReference type="InterPro" id="IPR005787">
    <property type="entry name" value="Thr_deHydtase_biosynth"/>
</dbReference>
<evidence type="ECO:0000313" key="15">
    <source>
        <dbReference type="EMBL" id="CCG82035.1"/>
    </source>
</evidence>
<dbReference type="Pfam" id="PF00291">
    <property type="entry name" value="PALP"/>
    <property type="match status" value="1"/>
</dbReference>
<evidence type="ECO:0000256" key="4">
    <source>
        <dbReference type="ARBA" id="ARBA00010869"/>
    </source>
</evidence>
<keyword evidence="13" id="KW-0472">Membrane</keyword>
<dbReference type="OrthoDB" id="4418812at2759"/>
<keyword evidence="13" id="KW-1133">Transmembrane helix</keyword>
<keyword evidence="6 12" id="KW-0028">Amino-acid biosynthesis</keyword>
<keyword evidence="8" id="KW-0677">Repeat</keyword>
<evidence type="ECO:0000256" key="1">
    <source>
        <dbReference type="ARBA" id="ARBA00001274"/>
    </source>
</evidence>
<dbReference type="PANTHER" id="PTHR48078:SF11">
    <property type="entry name" value="THREONINE DEHYDRATASE, MITOCHONDRIAL"/>
    <property type="match status" value="1"/>
</dbReference>
<feature type="domain" description="ACT-like" evidence="14">
    <location>
        <begin position="368"/>
        <end position="440"/>
    </location>
</feature>
<gene>
    <name evidence="15" type="ORF">TAPDE_001960</name>
</gene>
<evidence type="ECO:0000256" key="10">
    <source>
        <dbReference type="ARBA" id="ARBA00023239"/>
    </source>
</evidence>
<dbReference type="InterPro" id="IPR045865">
    <property type="entry name" value="ACT-like_dom_sf"/>
</dbReference>
<dbReference type="Pfam" id="PF00585">
    <property type="entry name" value="Thr_dehydrat_C"/>
    <property type="match status" value="2"/>
</dbReference>
<dbReference type="Proteomes" id="UP000013776">
    <property type="component" value="Unassembled WGS sequence"/>
</dbReference>
<dbReference type="Gene3D" id="3.40.50.1100">
    <property type="match status" value="2"/>
</dbReference>
<dbReference type="STRING" id="1097556.R4X9D7"/>
<evidence type="ECO:0000256" key="8">
    <source>
        <dbReference type="ARBA" id="ARBA00022737"/>
    </source>
</evidence>
<feature type="transmembrane region" description="Helical" evidence="13">
    <location>
        <begin position="209"/>
        <end position="227"/>
    </location>
</feature>
<dbReference type="GO" id="GO:0009097">
    <property type="term" value="P:isoleucine biosynthetic process"/>
    <property type="evidence" value="ECO:0007669"/>
    <property type="project" value="UniProtKB-UniRule"/>
</dbReference>
<dbReference type="CDD" id="cd04906">
    <property type="entry name" value="ACT_ThrD-I_1"/>
    <property type="match status" value="1"/>
</dbReference>
<evidence type="ECO:0000256" key="11">
    <source>
        <dbReference type="ARBA" id="ARBA00023304"/>
    </source>
</evidence>
<dbReference type="eggNOG" id="KOG1250">
    <property type="taxonomic scope" value="Eukaryota"/>
</dbReference>
<dbReference type="GO" id="GO:0006565">
    <property type="term" value="P:L-serine catabolic process"/>
    <property type="evidence" value="ECO:0007669"/>
    <property type="project" value="TreeGrafter"/>
</dbReference>
<dbReference type="FunFam" id="3.40.50.1100:FF:000008">
    <property type="entry name" value="L-threonine dehydratase"/>
    <property type="match status" value="1"/>
</dbReference>
<dbReference type="PROSITE" id="PS51672">
    <property type="entry name" value="ACT_LIKE"/>
    <property type="match status" value="2"/>
</dbReference>
<evidence type="ECO:0000256" key="6">
    <source>
        <dbReference type="ARBA" id="ARBA00022605"/>
    </source>
</evidence>
<name>R4X9D7_TAPDE</name>
<dbReference type="VEuPathDB" id="FungiDB:TAPDE_001960"/>
<dbReference type="InterPro" id="IPR038110">
    <property type="entry name" value="TD_ACT-like_sf"/>
</dbReference>
<evidence type="ECO:0000313" key="16">
    <source>
        <dbReference type="Proteomes" id="UP000013776"/>
    </source>
</evidence>
<dbReference type="CDD" id="cd04907">
    <property type="entry name" value="ACT_ThrD-I_2"/>
    <property type="match status" value="1"/>
</dbReference>
<dbReference type="NCBIfam" id="NF006674">
    <property type="entry name" value="PRK09224.1"/>
    <property type="match status" value="1"/>
</dbReference>
<comment type="caution">
    <text evidence="15">The sequence shown here is derived from an EMBL/GenBank/DDBJ whole genome shotgun (WGS) entry which is preliminary data.</text>
</comment>
<comment type="pathway">
    <text evidence="3 12">Amino-acid biosynthesis; L-isoleucine biosynthesis; 2-oxobutanoate from L-threonine: step 1/1.</text>
</comment>
<keyword evidence="9 12" id="KW-0663">Pyridoxal phosphate</keyword>
<evidence type="ECO:0000256" key="13">
    <source>
        <dbReference type="SAM" id="Phobius"/>
    </source>
</evidence>
<dbReference type="SUPFAM" id="SSF53686">
    <property type="entry name" value="Tryptophan synthase beta subunit-like PLP-dependent enzymes"/>
    <property type="match status" value="1"/>
</dbReference>
<dbReference type="InterPro" id="IPR001926">
    <property type="entry name" value="TrpB-like_PALP"/>
</dbReference>
<dbReference type="PANTHER" id="PTHR48078">
    <property type="entry name" value="THREONINE DEHYDRATASE, MITOCHONDRIAL-RELATED"/>
    <property type="match status" value="1"/>
</dbReference>
<dbReference type="InterPro" id="IPR000634">
    <property type="entry name" value="Ser/Thr_deHydtase_PyrdxlP-BS"/>
</dbReference>
<keyword evidence="16" id="KW-1185">Reference proteome</keyword>
<feature type="domain" description="ACT-like" evidence="14">
    <location>
        <begin position="462"/>
        <end position="533"/>
    </location>
</feature>
<dbReference type="NCBIfam" id="TIGR01124">
    <property type="entry name" value="ilvA_2Cterm"/>
    <property type="match status" value="1"/>
</dbReference>
<dbReference type="Gene3D" id="3.40.1020.10">
    <property type="entry name" value="Biosynthetic Threonine Deaminase, Domain 3"/>
    <property type="match status" value="1"/>
</dbReference>
<accession>R4X9D7</accession>
<evidence type="ECO:0000256" key="7">
    <source>
        <dbReference type="ARBA" id="ARBA00022624"/>
    </source>
</evidence>
<comment type="catalytic activity">
    <reaction evidence="1 12">
        <text>L-threonine = 2-oxobutanoate + NH4(+)</text>
        <dbReference type="Rhea" id="RHEA:22108"/>
        <dbReference type="ChEBI" id="CHEBI:16763"/>
        <dbReference type="ChEBI" id="CHEBI:28938"/>
        <dbReference type="ChEBI" id="CHEBI:57926"/>
        <dbReference type="EC" id="4.3.1.19"/>
    </reaction>
</comment>
<reference evidence="15 16" key="1">
    <citation type="journal article" date="2013" name="MBio">
        <title>Genome sequencing of the plant pathogen Taphrina deformans, the causal agent of peach leaf curl.</title>
        <authorList>
            <person name="Cisse O.H."/>
            <person name="Almeida J.M.G.C.F."/>
            <person name="Fonseca A."/>
            <person name="Kumar A.A."/>
            <person name="Salojaervi J."/>
            <person name="Overmyer K."/>
            <person name="Hauser P.M."/>
            <person name="Pagni M."/>
        </authorList>
    </citation>
    <scope>NUCLEOTIDE SEQUENCE [LARGE SCALE GENOMIC DNA]</scope>
    <source>
        <strain evidence="16">PYCC 5710 / ATCC 11124 / CBS 356.35 / IMI 108563 / JCM 9778 / NBRC 8474</strain>
    </source>
</reference>
<evidence type="ECO:0000256" key="3">
    <source>
        <dbReference type="ARBA" id="ARBA00004810"/>
    </source>
</evidence>
<dbReference type="PROSITE" id="PS00165">
    <property type="entry name" value="DEHYDRATASE_SER_THR"/>
    <property type="match status" value="1"/>
</dbReference>
<protein>
    <recommendedName>
        <fullName evidence="12">Threonine dehydratase</fullName>
        <ecNumber evidence="12">4.3.1.19</ecNumber>
    </recommendedName>
    <alternativeName>
        <fullName evidence="12">Threonine deaminase</fullName>
    </alternativeName>
</protein>
<keyword evidence="13" id="KW-0812">Transmembrane</keyword>
<keyword evidence="11 12" id="KW-0100">Branched-chain amino acid biosynthesis</keyword>
<dbReference type="InterPro" id="IPR050147">
    <property type="entry name" value="Ser/Thr_Dehydratase"/>
</dbReference>
<dbReference type="FunFam" id="3.40.1020.10:FF:000001">
    <property type="entry name" value="L-threonine dehydratase"/>
    <property type="match status" value="1"/>
</dbReference>
<evidence type="ECO:0000256" key="2">
    <source>
        <dbReference type="ARBA" id="ARBA00001933"/>
    </source>
</evidence>
<dbReference type="GO" id="GO:0004794">
    <property type="term" value="F:threonine deaminase activity"/>
    <property type="evidence" value="ECO:0007669"/>
    <property type="project" value="UniProtKB-UniRule"/>
</dbReference>
<comment type="subunit">
    <text evidence="5">Homotetramer.</text>
</comment>
<dbReference type="SUPFAM" id="SSF55021">
    <property type="entry name" value="ACT-like"/>
    <property type="match status" value="1"/>
</dbReference>
<dbReference type="InterPro" id="IPR001721">
    <property type="entry name" value="TD_ACT-like"/>
</dbReference>
<comment type="cofactor">
    <cofactor evidence="2 12">
        <name>pyridoxal 5'-phosphate</name>
        <dbReference type="ChEBI" id="CHEBI:597326"/>
    </cofactor>
</comment>
<dbReference type="GO" id="GO:0003941">
    <property type="term" value="F:L-serine ammonia-lyase activity"/>
    <property type="evidence" value="ECO:0007669"/>
    <property type="project" value="TreeGrafter"/>
</dbReference>
<dbReference type="GO" id="GO:0030170">
    <property type="term" value="F:pyridoxal phosphate binding"/>
    <property type="evidence" value="ECO:0007669"/>
    <property type="project" value="InterPro"/>
</dbReference>
<dbReference type="GO" id="GO:0006567">
    <property type="term" value="P:L-threonine catabolic process"/>
    <property type="evidence" value="ECO:0007669"/>
    <property type="project" value="TreeGrafter"/>
</dbReference>
<dbReference type="InterPro" id="IPR036052">
    <property type="entry name" value="TrpB-like_PALP_sf"/>
</dbReference>
<sequence>MIDSNPAIKTGDAPTVTAITENNTTKEVDMPTGKTPSHPDYLRLILTSRVYDILKETPLTTATNLSEKVGATVLLKREDLQPVFSFKIRGAYNKMAHLTEEERWRGVVAVSAGNHAQGVAYSAQHLGIPATVVMPAGTPSIKHSNVSRLGSKVVLIGQNFDEAKLEGARLAQKHNLVNIPPYDDPYVIAGQGTIAMEILRQTNVSNLKAIFVCVGGGGLIAGIAAYVKRIVPHVKIIGVETHDADAMKRSLAADKHITLKDVGLFADGTAVKVVGEETFRLCRDLVDEIVLVSTDELCAAIKDVFEDTRGIVEPSGALGVAGLKKYLKQNPPSNPNDTYCATLSGANMNFDRLRFVAERAELGLAKEVFFSVTIPERPGSFIKLHNIITPRAVTEFSYRYSDPSKAHIYLSFKVVDRQVEVPEILKKLRAEGFDGEDNSDNEMAKSHARYLVGGKSSAENERLYRFEFPEQHGALGKFLSELPIGLNISLFHYRNHGADVASVLIGIQIPATQSASFQTFLQGLDYPYVDETSNSVYTKFMKGTVS</sequence>
<keyword evidence="7 12" id="KW-0412">Isoleucine biosynthesis</keyword>
<dbReference type="EC" id="4.3.1.19" evidence="12"/>
<evidence type="ECO:0000256" key="12">
    <source>
        <dbReference type="RuleBase" id="RU362012"/>
    </source>
</evidence>
<evidence type="ECO:0000259" key="14">
    <source>
        <dbReference type="PROSITE" id="PS51672"/>
    </source>
</evidence>
<organism evidence="15 16">
    <name type="scientific">Taphrina deformans (strain PYCC 5710 / ATCC 11124 / CBS 356.35 / IMI 108563 / JCM 9778 / NBRC 8474)</name>
    <name type="common">Peach leaf curl fungus</name>
    <name type="synonym">Lalaria deformans</name>
    <dbReference type="NCBI Taxonomy" id="1097556"/>
    <lineage>
        <taxon>Eukaryota</taxon>
        <taxon>Fungi</taxon>
        <taxon>Dikarya</taxon>
        <taxon>Ascomycota</taxon>
        <taxon>Taphrinomycotina</taxon>
        <taxon>Taphrinomycetes</taxon>
        <taxon>Taphrinales</taxon>
        <taxon>Taphrinaceae</taxon>
        <taxon>Taphrina</taxon>
    </lineage>
</organism>
<dbReference type="CDD" id="cd01562">
    <property type="entry name" value="Thr-dehyd"/>
    <property type="match status" value="1"/>
</dbReference>
<evidence type="ECO:0000256" key="9">
    <source>
        <dbReference type="ARBA" id="ARBA00022898"/>
    </source>
</evidence>
<keyword evidence="10 12" id="KW-0456">Lyase</keyword>
<dbReference type="UniPathway" id="UPA00047">
    <property type="reaction ID" value="UER00054"/>
</dbReference>
<evidence type="ECO:0000256" key="5">
    <source>
        <dbReference type="ARBA" id="ARBA00011881"/>
    </source>
</evidence>
<dbReference type="EMBL" id="CAHR02000068">
    <property type="protein sequence ID" value="CCG82035.1"/>
    <property type="molecule type" value="Genomic_DNA"/>
</dbReference>